<evidence type="ECO:0000259" key="4">
    <source>
        <dbReference type="PROSITE" id="PS51063"/>
    </source>
</evidence>
<name>A0A6G4WA73_9HYPH</name>
<dbReference type="InterPro" id="IPR014710">
    <property type="entry name" value="RmlC-like_jellyroll"/>
</dbReference>
<gene>
    <name evidence="5" type="ORF">G6N73_08060</name>
</gene>
<dbReference type="PROSITE" id="PS51063">
    <property type="entry name" value="HTH_CRP_2"/>
    <property type="match status" value="1"/>
</dbReference>
<keyword evidence="6" id="KW-1185">Reference proteome</keyword>
<evidence type="ECO:0000313" key="6">
    <source>
        <dbReference type="Proteomes" id="UP001642900"/>
    </source>
</evidence>
<dbReference type="InterPro" id="IPR036388">
    <property type="entry name" value="WH-like_DNA-bd_sf"/>
</dbReference>
<evidence type="ECO:0000256" key="2">
    <source>
        <dbReference type="ARBA" id="ARBA00023125"/>
    </source>
</evidence>
<dbReference type="Gene3D" id="2.60.120.10">
    <property type="entry name" value="Jelly Rolls"/>
    <property type="match status" value="1"/>
</dbReference>
<dbReference type="InterPro" id="IPR018490">
    <property type="entry name" value="cNMP-bd_dom_sf"/>
</dbReference>
<sequence>MIRPHLEPSTLQRRDVLEEANRPIEHAYFPEDCLISVVAMLRDGKAVEVGMVGREGMTGTAIVLGNGEASNECRVQLEGSALRIPAAGLRELLPRSASLHAQFLRYVQVVLVQATQTALVNSHLTVEKRLARWLLMMQDRVGEDEFDLTHEFLAAMLGVRRPGVTVALHMLEGRHLIRSTRSHIGIRDRAGLEEFVASGYGIPEERYRRLFPGAGF</sequence>
<keyword evidence="2" id="KW-0238">DNA-binding</keyword>
<evidence type="ECO:0000256" key="3">
    <source>
        <dbReference type="ARBA" id="ARBA00023163"/>
    </source>
</evidence>
<dbReference type="InterPro" id="IPR036390">
    <property type="entry name" value="WH_DNA-bd_sf"/>
</dbReference>
<dbReference type="GO" id="GO:0006355">
    <property type="term" value="P:regulation of DNA-templated transcription"/>
    <property type="evidence" value="ECO:0007669"/>
    <property type="project" value="InterPro"/>
</dbReference>
<reference evidence="5 6" key="1">
    <citation type="submission" date="2020-02" db="EMBL/GenBank/DDBJ databases">
        <title>Genome sequence of strain CCNWXJ40-4.</title>
        <authorList>
            <person name="Gao J."/>
            <person name="Sun J."/>
        </authorList>
    </citation>
    <scope>NUCLEOTIDE SEQUENCE [LARGE SCALE GENOMIC DNA]</scope>
    <source>
        <strain evidence="5 6">CCNWXJ 40-4</strain>
    </source>
</reference>
<comment type="caution">
    <text evidence="5">The sequence shown here is derived from an EMBL/GenBank/DDBJ whole genome shotgun (WGS) entry which is preliminary data.</text>
</comment>
<keyword evidence="1" id="KW-0805">Transcription regulation</keyword>
<dbReference type="Proteomes" id="UP001642900">
    <property type="component" value="Unassembled WGS sequence"/>
</dbReference>
<evidence type="ECO:0000256" key="1">
    <source>
        <dbReference type="ARBA" id="ARBA00023015"/>
    </source>
</evidence>
<dbReference type="InterPro" id="IPR012318">
    <property type="entry name" value="HTH_CRP"/>
</dbReference>
<dbReference type="EMBL" id="JAAKZF010000007">
    <property type="protein sequence ID" value="NGO51136.1"/>
    <property type="molecule type" value="Genomic_DNA"/>
</dbReference>
<dbReference type="SUPFAM" id="SSF46785">
    <property type="entry name" value="Winged helix' DNA-binding domain"/>
    <property type="match status" value="1"/>
</dbReference>
<dbReference type="Gene3D" id="1.10.10.10">
    <property type="entry name" value="Winged helix-like DNA-binding domain superfamily/Winged helix DNA-binding domain"/>
    <property type="match status" value="1"/>
</dbReference>
<accession>A0A6G4WA73</accession>
<dbReference type="Pfam" id="PF13545">
    <property type="entry name" value="HTH_Crp_2"/>
    <property type="match status" value="1"/>
</dbReference>
<dbReference type="SUPFAM" id="SSF51206">
    <property type="entry name" value="cAMP-binding domain-like"/>
    <property type="match status" value="1"/>
</dbReference>
<proteinExistence type="predicted"/>
<dbReference type="GO" id="GO:0003677">
    <property type="term" value="F:DNA binding"/>
    <property type="evidence" value="ECO:0007669"/>
    <property type="project" value="UniProtKB-KW"/>
</dbReference>
<keyword evidence="3" id="KW-0804">Transcription</keyword>
<organism evidence="5 6">
    <name type="scientific">Allomesorhizobium camelthorni</name>
    <dbReference type="NCBI Taxonomy" id="475069"/>
    <lineage>
        <taxon>Bacteria</taxon>
        <taxon>Pseudomonadati</taxon>
        <taxon>Pseudomonadota</taxon>
        <taxon>Alphaproteobacteria</taxon>
        <taxon>Hyphomicrobiales</taxon>
        <taxon>Phyllobacteriaceae</taxon>
        <taxon>Allomesorhizobium</taxon>
    </lineage>
</organism>
<evidence type="ECO:0000313" key="5">
    <source>
        <dbReference type="EMBL" id="NGO51136.1"/>
    </source>
</evidence>
<protein>
    <submittedName>
        <fullName evidence="5">Crp/Fnr family transcriptional regulator</fullName>
    </submittedName>
</protein>
<dbReference type="AlphaFoldDB" id="A0A6G4WA73"/>
<feature type="domain" description="HTH crp-type" evidence="4">
    <location>
        <begin position="124"/>
        <end position="190"/>
    </location>
</feature>
<dbReference type="RefSeq" id="WP_165025821.1">
    <property type="nucleotide sequence ID" value="NZ_JAAKZF010000007.1"/>
</dbReference>